<dbReference type="InterPro" id="IPR022346">
    <property type="entry name" value="T2SS_GspH"/>
</dbReference>
<dbReference type="PRINTS" id="PR00885">
    <property type="entry name" value="BCTERIALGSPH"/>
</dbReference>
<reference evidence="12" key="1">
    <citation type="submission" date="2018-06" db="EMBL/GenBank/DDBJ databases">
        <authorList>
            <person name="Zhirakovskaya E."/>
        </authorList>
    </citation>
    <scope>NUCLEOTIDE SEQUENCE</scope>
</reference>
<evidence type="ECO:0000259" key="11">
    <source>
        <dbReference type="Pfam" id="PF12019"/>
    </source>
</evidence>
<keyword evidence="7 10" id="KW-1133">Transmembrane helix</keyword>
<evidence type="ECO:0000256" key="6">
    <source>
        <dbReference type="ARBA" id="ARBA00022692"/>
    </source>
</evidence>
<organism evidence="12">
    <name type="scientific">hydrothermal vent metagenome</name>
    <dbReference type="NCBI Taxonomy" id="652676"/>
    <lineage>
        <taxon>unclassified sequences</taxon>
        <taxon>metagenomes</taxon>
        <taxon>ecological metagenomes</taxon>
    </lineage>
</organism>
<keyword evidence="6 10" id="KW-0812">Transmembrane</keyword>
<dbReference type="InterPro" id="IPR002416">
    <property type="entry name" value="T2SS_protein-GspH"/>
</dbReference>
<sequence length="169" mass="18821">MATLTVKPQRIGGRAGFTLIEIIVVIVIVGIILGMMTVNLRPNDSQTLKEEAKRLALLLEMTQEEAITTGQPFGWTFTSAGEYQFWNLDSKGEWKRLQNDEFFHDGSLDSRVHLTKLESGGTELKTDDRLVFPPAGNITPFKMTLVMDKQFAELSANVIGKISVNLGTY</sequence>
<evidence type="ECO:0000256" key="8">
    <source>
        <dbReference type="ARBA" id="ARBA00023136"/>
    </source>
</evidence>
<evidence type="ECO:0000256" key="2">
    <source>
        <dbReference type="ARBA" id="ARBA00021549"/>
    </source>
</evidence>
<evidence type="ECO:0000256" key="9">
    <source>
        <dbReference type="ARBA" id="ARBA00030775"/>
    </source>
</evidence>
<evidence type="ECO:0000313" key="12">
    <source>
        <dbReference type="EMBL" id="VAX16588.1"/>
    </source>
</evidence>
<dbReference type="GO" id="GO:0015628">
    <property type="term" value="P:protein secretion by the type II secretion system"/>
    <property type="evidence" value="ECO:0007669"/>
    <property type="project" value="InterPro"/>
</dbReference>
<feature type="transmembrane region" description="Helical" evidence="10">
    <location>
        <begin position="15"/>
        <end position="40"/>
    </location>
</feature>
<evidence type="ECO:0000256" key="5">
    <source>
        <dbReference type="ARBA" id="ARBA00022519"/>
    </source>
</evidence>
<feature type="domain" description="General secretion pathway GspH" evidence="11">
    <location>
        <begin position="51"/>
        <end position="149"/>
    </location>
</feature>
<accession>A0A3B1BYM9</accession>
<evidence type="ECO:0000256" key="1">
    <source>
        <dbReference type="ARBA" id="ARBA00004377"/>
    </source>
</evidence>
<dbReference type="InterPro" id="IPR045584">
    <property type="entry name" value="Pilin-like"/>
</dbReference>
<dbReference type="GO" id="GO:0015627">
    <property type="term" value="C:type II protein secretion system complex"/>
    <property type="evidence" value="ECO:0007669"/>
    <property type="project" value="InterPro"/>
</dbReference>
<keyword evidence="8 10" id="KW-0472">Membrane</keyword>
<name>A0A3B1BYM9_9ZZZZ</name>
<dbReference type="Pfam" id="PF12019">
    <property type="entry name" value="GspH"/>
    <property type="match status" value="1"/>
</dbReference>
<dbReference type="AlphaFoldDB" id="A0A3B1BYM9"/>
<gene>
    <name evidence="12" type="ORF">MNBD_NITROSPINAE01-216</name>
</gene>
<comment type="subcellular location">
    <subcellularLocation>
        <location evidence="1">Cell inner membrane</location>
        <topology evidence="1">Single-pass membrane protein</topology>
    </subcellularLocation>
</comment>
<dbReference type="GO" id="GO:0005886">
    <property type="term" value="C:plasma membrane"/>
    <property type="evidence" value="ECO:0007669"/>
    <property type="project" value="UniProtKB-SubCell"/>
</dbReference>
<dbReference type="InterPro" id="IPR049875">
    <property type="entry name" value="TypeII_GspH"/>
</dbReference>
<dbReference type="NCBIfam" id="TIGR01708">
    <property type="entry name" value="typeII_sec_gspH"/>
    <property type="match status" value="1"/>
</dbReference>
<dbReference type="Pfam" id="PF07963">
    <property type="entry name" value="N_methyl"/>
    <property type="match status" value="1"/>
</dbReference>
<dbReference type="SUPFAM" id="SSF54523">
    <property type="entry name" value="Pili subunits"/>
    <property type="match status" value="1"/>
</dbReference>
<dbReference type="PROSITE" id="PS00409">
    <property type="entry name" value="PROKAR_NTER_METHYL"/>
    <property type="match status" value="1"/>
</dbReference>
<keyword evidence="4" id="KW-0488">Methylation</keyword>
<dbReference type="InterPro" id="IPR012902">
    <property type="entry name" value="N_methyl_site"/>
</dbReference>
<evidence type="ECO:0000256" key="7">
    <source>
        <dbReference type="ARBA" id="ARBA00022989"/>
    </source>
</evidence>
<keyword evidence="3" id="KW-1003">Cell membrane</keyword>
<evidence type="ECO:0000256" key="4">
    <source>
        <dbReference type="ARBA" id="ARBA00022481"/>
    </source>
</evidence>
<evidence type="ECO:0000256" key="3">
    <source>
        <dbReference type="ARBA" id="ARBA00022475"/>
    </source>
</evidence>
<proteinExistence type="predicted"/>
<protein>
    <recommendedName>
        <fullName evidence="2">Type II secretion system protein H</fullName>
    </recommendedName>
    <alternativeName>
        <fullName evidence="9">General secretion pathway protein H</fullName>
    </alternativeName>
</protein>
<dbReference type="NCBIfam" id="TIGR02532">
    <property type="entry name" value="IV_pilin_GFxxxE"/>
    <property type="match status" value="1"/>
</dbReference>
<evidence type="ECO:0000256" key="10">
    <source>
        <dbReference type="SAM" id="Phobius"/>
    </source>
</evidence>
<keyword evidence="5" id="KW-0997">Cell inner membrane</keyword>
<dbReference type="Gene3D" id="3.55.40.10">
    <property type="entry name" value="minor pseudopilin epsh domain"/>
    <property type="match status" value="1"/>
</dbReference>
<dbReference type="EMBL" id="UOGC01000032">
    <property type="protein sequence ID" value="VAX16588.1"/>
    <property type="molecule type" value="Genomic_DNA"/>
</dbReference>